<evidence type="ECO:0000256" key="1">
    <source>
        <dbReference type="SAM" id="SignalP"/>
    </source>
</evidence>
<dbReference type="CDD" id="cd00158">
    <property type="entry name" value="RHOD"/>
    <property type="match status" value="1"/>
</dbReference>
<evidence type="ECO:0000313" key="4">
    <source>
        <dbReference type="Proteomes" id="UP000033203"/>
    </source>
</evidence>
<dbReference type="Proteomes" id="UP000033203">
    <property type="component" value="Unassembled WGS sequence"/>
</dbReference>
<dbReference type="NCBIfam" id="TIGR03865">
    <property type="entry name" value="PQQ_CXXCW"/>
    <property type="match status" value="1"/>
</dbReference>
<dbReference type="Gene3D" id="3.40.250.10">
    <property type="entry name" value="Rhodanese-like domain"/>
    <property type="match status" value="1"/>
</dbReference>
<accession>A0A0D1MAB2</accession>
<dbReference type="PATRIC" id="fig|1549858.7.peg.141"/>
<feature type="chain" id="PRO_5002248386" evidence="1">
    <location>
        <begin position="19"/>
        <end position="182"/>
    </location>
</feature>
<gene>
    <name evidence="3" type="ORF">SR41_04820</name>
</gene>
<dbReference type="InterPro" id="IPR022376">
    <property type="entry name" value="PQQ_CXXCW"/>
</dbReference>
<evidence type="ECO:0000259" key="2">
    <source>
        <dbReference type="PROSITE" id="PS50206"/>
    </source>
</evidence>
<organism evidence="3 4">
    <name type="scientific">Sphingomonas melonis</name>
    <dbReference type="NCBI Taxonomy" id="152682"/>
    <lineage>
        <taxon>Bacteria</taxon>
        <taxon>Pseudomonadati</taxon>
        <taxon>Pseudomonadota</taxon>
        <taxon>Alphaproteobacteria</taxon>
        <taxon>Sphingomonadales</taxon>
        <taxon>Sphingomonadaceae</taxon>
        <taxon>Sphingomonas</taxon>
    </lineage>
</organism>
<name>A0A0D1MAB2_9SPHN</name>
<protein>
    <submittedName>
        <fullName evidence="3">Rhodanese</fullName>
    </submittedName>
</protein>
<dbReference type="EMBL" id="JXTP01000018">
    <property type="protein sequence ID" value="KIU29330.1"/>
    <property type="molecule type" value="Genomic_DNA"/>
</dbReference>
<feature type="domain" description="Rhodanese" evidence="2">
    <location>
        <begin position="117"/>
        <end position="174"/>
    </location>
</feature>
<proteinExistence type="predicted"/>
<comment type="caution">
    <text evidence="3">The sequence shown here is derived from an EMBL/GenBank/DDBJ whole genome shotgun (WGS) entry which is preliminary data.</text>
</comment>
<dbReference type="InterPro" id="IPR036873">
    <property type="entry name" value="Rhodanese-like_dom_sf"/>
</dbReference>
<sequence length="182" mass="19876">MRRHLPLCLMALIALAAAAPDARFDAQSGYRIADYRGVVPAPPPGVARIDAAAVAALVDAGRATLIDVVPAEGAVRTADGHWRLAREQRGIAGAAWFPEAGRGAIDPAVERWFLHGVARLHAAAPHTMLIVFCLADCWMSWNAAWRLRRAGYRRVRWFGEGTDGWRDLGRPLVPITPYPEPL</sequence>
<dbReference type="PROSITE" id="PS50206">
    <property type="entry name" value="RHODANESE_3"/>
    <property type="match status" value="1"/>
</dbReference>
<evidence type="ECO:0000313" key="3">
    <source>
        <dbReference type="EMBL" id="KIU29330.1"/>
    </source>
</evidence>
<dbReference type="InterPro" id="IPR001763">
    <property type="entry name" value="Rhodanese-like_dom"/>
</dbReference>
<reference evidence="3 4" key="1">
    <citation type="submission" date="2015-01" db="EMBL/GenBank/DDBJ databases">
        <title>Genome of Sphingomonas taxi strain 30a.</title>
        <authorList>
            <person name="Eevers N."/>
            <person name="Van Hamme J."/>
            <person name="Bottos E."/>
            <person name="Weyens N."/>
            <person name="Vangronsveld J."/>
        </authorList>
    </citation>
    <scope>NUCLEOTIDE SEQUENCE [LARGE SCALE GENOMIC DNA]</scope>
    <source>
        <strain evidence="3 4">30a</strain>
    </source>
</reference>
<dbReference type="SUPFAM" id="SSF52821">
    <property type="entry name" value="Rhodanese/Cell cycle control phosphatase"/>
    <property type="match status" value="1"/>
</dbReference>
<dbReference type="AlphaFoldDB" id="A0A0D1MAB2"/>
<feature type="signal peptide" evidence="1">
    <location>
        <begin position="1"/>
        <end position="18"/>
    </location>
</feature>
<keyword evidence="1" id="KW-0732">Signal</keyword>